<dbReference type="SUPFAM" id="SSF52047">
    <property type="entry name" value="RNI-like"/>
    <property type="match status" value="1"/>
</dbReference>
<organism evidence="1 2">
    <name type="scientific">Aeoliella straminimaris</name>
    <dbReference type="NCBI Taxonomy" id="2954799"/>
    <lineage>
        <taxon>Bacteria</taxon>
        <taxon>Pseudomonadati</taxon>
        <taxon>Planctomycetota</taxon>
        <taxon>Planctomycetia</taxon>
        <taxon>Pirellulales</taxon>
        <taxon>Lacipirellulaceae</taxon>
        <taxon>Aeoliella</taxon>
    </lineage>
</organism>
<gene>
    <name evidence="1" type="ORF">NG895_26545</name>
</gene>
<dbReference type="Proteomes" id="UP001155241">
    <property type="component" value="Unassembled WGS sequence"/>
</dbReference>
<protein>
    <recommendedName>
        <fullName evidence="3">Leucine Rich repeats (2 copies)</fullName>
    </recommendedName>
</protein>
<dbReference type="RefSeq" id="WP_252855588.1">
    <property type="nucleotide sequence ID" value="NZ_JAMXLR010000092.1"/>
</dbReference>
<accession>A0A9X2FFT1</accession>
<dbReference type="InterPro" id="IPR032675">
    <property type="entry name" value="LRR_dom_sf"/>
</dbReference>
<dbReference type="EMBL" id="JAMXLR010000092">
    <property type="protein sequence ID" value="MCO6047478.1"/>
    <property type="molecule type" value="Genomic_DNA"/>
</dbReference>
<name>A0A9X2FFT1_9BACT</name>
<dbReference type="AlphaFoldDB" id="A0A9X2FFT1"/>
<dbReference type="PANTHER" id="PTHR13318">
    <property type="entry name" value="PARTNER OF PAIRED, ISOFORM B-RELATED"/>
    <property type="match status" value="1"/>
</dbReference>
<dbReference type="GO" id="GO:0019005">
    <property type="term" value="C:SCF ubiquitin ligase complex"/>
    <property type="evidence" value="ECO:0007669"/>
    <property type="project" value="TreeGrafter"/>
</dbReference>
<dbReference type="GO" id="GO:0031146">
    <property type="term" value="P:SCF-dependent proteasomal ubiquitin-dependent protein catabolic process"/>
    <property type="evidence" value="ECO:0007669"/>
    <property type="project" value="TreeGrafter"/>
</dbReference>
<evidence type="ECO:0000313" key="2">
    <source>
        <dbReference type="Proteomes" id="UP001155241"/>
    </source>
</evidence>
<comment type="caution">
    <text evidence="1">The sequence shown here is derived from an EMBL/GenBank/DDBJ whole genome shotgun (WGS) entry which is preliminary data.</text>
</comment>
<keyword evidence="2" id="KW-1185">Reference proteome</keyword>
<evidence type="ECO:0000313" key="1">
    <source>
        <dbReference type="EMBL" id="MCO6047478.1"/>
    </source>
</evidence>
<proteinExistence type="predicted"/>
<sequence length="448" mass="51032">MTADRNYLPPLPPDPHPPWRPRVSTQIMLLVVTVSCLGFAYGGKHFHVFLAHRRDAETAQLLEAFGGKTRYMGDTHRAFCLEFQPTERVLQDDGMPLVAQLDTLEYVDLRRTAITDRGLQHLYDLPQLSCVRVDPYAISQAAIAELQRRKPQLRIEPNGFYPTSNVGGFRALCNAMQREHGPLWEGSFKARMPADALPYLGEIEHLTTLDLSESKLVDGELVNLKHMPKLQVLRLDKTKSSDQCLQYLIKRRQLRELHLRDTNITRSGIEYLHEQLPESCRVHWAAGQYRRGHFARWRDIFVRPPTAEWTCVEWFETSRDLVSLQIIDNHIEGLQLDELGNFFPNLHDLELYRVGITTSGTEKPAALDNLRFLRLKHCQLNERVLQFVAALPALEVLVLSDTTLTEAELAQLETAAKLVEIDLTDTFVSPAAVARFRKAVPSCAVLGK</sequence>
<reference evidence="1" key="1">
    <citation type="submission" date="2022-06" db="EMBL/GenBank/DDBJ databases">
        <title>Aeoliella straminimaris, a novel planctomycete from sediments.</title>
        <authorList>
            <person name="Vitorino I.R."/>
            <person name="Lage O.M."/>
        </authorList>
    </citation>
    <scope>NUCLEOTIDE SEQUENCE</scope>
    <source>
        <strain evidence="1">ICT_H6.2</strain>
    </source>
</reference>
<dbReference type="Gene3D" id="3.80.10.10">
    <property type="entry name" value="Ribonuclease Inhibitor"/>
    <property type="match status" value="3"/>
</dbReference>
<evidence type="ECO:0008006" key="3">
    <source>
        <dbReference type="Google" id="ProtNLM"/>
    </source>
</evidence>